<feature type="signal peptide" evidence="11">
    <location>
        <begin position="1"/>
        <end position="17"/>
    </location>
</feature>
<keyword evidence="8" id="KW-0720">Serine protease</keyword>
<comment type="similarity">
    <text evidence="2">Belongs to the peptidase S1C family.</text>
</comment>
<feature type="binding site" evidence="10">
    <location>
        <begin position="221"/>
        <end position="223"/>
    </location>
    <ligand>
        <name>substrate</name>
    </ligand>
</feature>
<dbReference type="Proteomes" id="UP000002407">
    <property type="component" value="Chromosome"/>
</dbReference>
<feature type="domain" description="PDZ" evidence="12">
    <location>
        <begin position="370"/>
        <end position="463"/>
    </location>
</feature>
<evidence type="ECO:0000256" key="4">
    <source>
        <dbReference type="ARBA" id="ARBA00022729"/>
    </source>
</evidence>
<proteinExistence type="inferred from homology"/>
<dbReference type="KEGG" id="cha:CHAB381_0977"/>
<feature type="binding site" evidence="10">
    <location>
        <position position="118"/>
    </location>
    <ligand>
        <name>substrate</name>
    </ligand>
</feature>
<dbReference type="Pfam" id="PF13365">
    <property type="entry name" value="Trypsin_2"/>
    <property type="match status" value="1"/>
</dbReference>
<reference evidence="14" key="1">
    <citation type="submission" date="2007-07" db="EMBL/GenBank/DDBJ databases">
        <title>Complete genome sequence of Campylobacter hominis ATCC BAA-381, a commensal isolated from the human gastrointestinal tract.</title>
        <authorList>
            <person name="Fouts D.E."/>
            <person name="Mongodin E.F."/>
            <person name="Puiu D."/>
            <person name="Sebastian Y."/>
            <person name="Miller W.G."/>
            <person name="Mandrell R.E."/>
            <person name="Nelson K.E."/>
        </authorList>
    </citation>
    <scope>NUCLEOTIDE SEQUENCE [LARGE SCALE GENOMIC DNA]</scope>
    <source>
        <strain evidence="14">ATCC BAA-381 / LMG 19568 / NCTC 13146 / CH001A</strain>
    </source>
</reference>
<sequence>MKKTVIFSIFLASVMFAGNIDFNEADKNVERINPLVNSENKIISFNSSITNAKKSVVNIATSQTIKASQNQIDPFFNDPFFNDFFKFNFGIPKTDRKAKSLGSGVIISNDGYIVTNNHVVENADEIIVTLSESDKEFKAKLIGNDPKTDIAIIKIDKKDLTAIKFGDSGELLEGDMVFAIGNPFGVGETITQGIISALNKNNIGLNQYENFIQTDASINPGNSGGALVDSRGALIGINSAILSSSGGNNGVGFAIPSNMVKNIASKLIKDGKIERGYIGVMISNLNEDQKEIYKNEEGALIASVEKNSPADKAGLKRGDLIVKINDKSIKNANELKNIIGSMSPGETIEVQYERAKDTKTAKIKLDNMDSSTLAENTESKSSIEGLKLSNLTNELKRQYNIQSDIKGVIITNVEKGSKAEDYGFERGDIIMQIAQKEIKTIADIDEAIKSNKGKKIVWVLRNEIPLGIVIK</sequence>
<keyword evidence="5" id="KW-0677">Repeat</keyword>
<dbReference type="SUPFAM" id="SSF50494">
    <property type="entry name" value="Trypsin-like serine proteases"/>
    <property type="match status" value="1"/>
</dbReference>
<dbReference type="InterPro" id="IPR009003">
    <property type="entry name" value="Peptidase_S1_PA"/>
</dbReference>
<feature type="active site" description="Charge relay system" evidence="9">
    <location>
        <position position="118"/>
    </location>
</feature>
<feature type="chain" id="PRO_5039403355" evidence="11">
    <location>
        <begin position="18"/>
        <end position="471"/>
    </location>
</feature>
<feature type="active site" description="Charge relay system" evidence="9">
    <location>
        <position position="149"/>
    </location>
</feature>
<dbReference type="Pfam" id="PF17820">
    <property type="entry name" value="PDZ_6"/>
    <property type="match status" value="1"/>
</dbReference>
<dbReference type="InterPro" id="IPR001478">
    <property type="entry name" value="PDZ"/>
</dbReference>
<dbReference type="SMART" id="SM00228">
    <property type="entry name" value="PDZ"/>
    <property type="match status" value="2"/>
</dbReference>
<comment type="subcellular location">
    <subcellularLocation>
        <location evidence="1">Periplasm</location>
    </subcellularLocation>
</comment>
<keyword evidence="7 13" id="KW-0378">Hydrolase</keyword>
<dbReference type="Gene3D" id="2.30.42.60">
    <property type="match status" value="1"/>
</dbReference>
<dbReference type="GO" id="GO:0006508">
    <property type="term" value="P:proteolysis"/>
    <property type="evidence" value="ECO:0007669"/>
    <property type="project" value="UniProtKB-KW"/>
</dbReference>
<dbReference type="SUPFAM" id="SSF50156">
    <property type="entry name" value="PDZ domain-like"/>
    <property type="match status" value="2"/>
</dbReference>
<evidence type="ECO:0000256" key="11">
    <source>
        <dbReference type="SAM" id="SignalP"/>
    </source>
</evidence>
<dbReference type="EC" id="3.4.21.-" evidence="13"/>
<protein>
    <submittedName>
        <fullName evidence="13">Protease do</fullName>
        <ecNumber evidence="13">3.4.21.-</ecNumber>
    </submittedName>
</protein>
<keyword evidence="14" id="KW-1185">Reference proteome</keyword>
<evidence type="ECO:0000313" key="14">
    <source>
        <dbReference type="Proteomes" id="UP000002407"/>
    </source>
</evidence>
<gene>
    <name evidence="13" type="ordered locus">CHAB381_0977</name>
</gene>
<evidence type="ECO:0000313" key="13">
    <source>
        <dbReference type="EMBL" id="ABS51038.1"/>
    </source>
</evidence>
<dbReference type="RefSeq" id="WP_012108831.1">
    <property type="nucleotide sequence ID" value="NC_009714.1"/>
</dbReference>
<dbReference type="PANTHER" id="PTHR22939">
    <property type="entry name" value="SERINE PROTEASE FAMILY S1C HTRA-RELATED"/>
    <property type="match status" value="1"/>
</dbReference>
<evidence type="ECO:0000256" key="1">
    <source>
        <dbReference type="ARBA" id="ARBA00004418"/>
    </source>
</evidence>
<evidence type="ECO:0000256" key="10">
    <source>
        <dbReference type="PIRSR" id="PIRSR611782-2"/>
    </source>
</evidence>
<organism evidence="13 14">
    <name type="scientific">Campylobacter hominis (strain ATCC BAA-381 / DSM 21671 / CCUG 45161 / LMG 19568 / NCTC 13146 / CH001A)</name>
    <dbReference type="NCBI Taxonomy" id="360107"/>
    <lineage>
        <taxon>Bacteria</taxon>
        <taxon>Pseudomonadati</taxon>
        <taxon>Campylobacterota</taxon>
        <taxon>Epsilonproteobacteria</taxon>
        <taxon>Campylobacterales</taxon>
        <taxon>Campylobacteraceae</taxon>
        <taxon>Campylobacter</taxon>
    </lineage>
</organism>
<dbReference type="InterPro" id="IPR011782">
    <property type="entry name" value="Pept_S1C_Do"/>
</dbReference>
<dbReference type="GO" id="GO:0004252">
    <property type="term" value="F:serine-type endopeptidase activity"/>
    <property type="evidence" value="ECO:0007669"/>
    <property type="project" value="InterPro"/>
</dbReference>
<dbReference type="PROSITE" id="PS50106">
    <property type="entry name" value="PDZ"/>
    <property type="match status" value="2"/>
</dbReference>
<dbReference type="PRINTS" id="PR00834">
    <property type="entry name" value="PROTEASES2C"/>
</dbReference>
<feature type="domain" description="PDZ" evidence="12">
    <location>
        <begin position="267"/>
        <end position="356"/>
    </location>
</feature>
<accession>A7I1Z7</accession>
<dbReference type="FunFam" id="2.40.10.10:FF:000001">
    <property type="entry name" value="Periplasmic serine protease DegS"/>
    <property type="match status" value="1"/>
</dbReference>
<dbReference type="PANTHER" id="PTHR22939:SF129">
    <property type="entry name" value="SERINE PROTEASE HTRA2, MITOCHONDRIAL"/>
    <property type="match status" value="1"/>
</dbReference>
<dbReference type="STRING" id="360107.CHAB381_0977"/>
<keyword evidence="4 11" id="KW-0732">Signal</keyword>
<evidence type="ECO:0000256" key="5">
    <source>
        <dbReference type="ARBA" id="ARBA00022737"/>
    </source>
</evidence>
<feature type="active site" description="Charge relay system" evidence="9">
    <location>
        <position position="223"/>
    </location>
</feature>
<dbReference type="GO" id="GO:0042597">
    <property type="term" value="C:periplasmic space"/>
    <property type="evidence" value="ECO:0007669"/>
    <property type="project" value="UniProtKB-SubCell"/>
</dbReference>
<evidence type="ECO:0000256" key="8">
    <source>
        <dbReference type="ARBA" id="ARBA00022825"/>
    </source>
</evidence>
<keyword evidence="3 13" id="KW-0645">Protease</keyword>
<evidence type="ECO:0000256" key="9">
    <source>
        <dbReference type="PIRSR" id="PIRSR611782-1"/>
    </source>
</evidence>
<evidence type="ECO:0000256" key="2">
    <source>
        <dbReference type="ARBA" id="ARBA00010541"/>
    </source>
</evidence>
<dbReference type="OrthoDB" id="9758917at2"/>
<dbReference type="MEROPS" id="S01.500"/>
<dbReference type="HOGENOM" id="CLU_020120_1_1_7"/>
<evidence type="ECO:0000259" key="12">
    <source>
        <dbReference type="PROSITE" id="PS50106"/>
    </source>
</evidence>
<dbReference type="Pfam" id="PF13180">
    <property type="entry name" value="PDZ_2"/>
    <property type="match status" value="1"/>
</dbReference>
<evidence type="ECO:0000256" key="3">
    <source>
        <dbReference type="ARBA" id="ARBA00022670"/>
    </source>
</evidence>
<dbReference type="InterPro" id="IPR036034">
    <property type="entry name" value="PDZ_sf"/>
</dbReference>
<dbReference type="AlphaFoldDB" id="A7I1Z7"/>
<dbReference type="InterPro" id="IPR001940">
    <property type="entry name" value="Peptidase_S1C"/>
</dbReference>
<evidence type="ECO:0000256" key="6">
    <source>
        <dbReference type="ARBA" id="ARBA00022764"/>
    </source>
</evidence>
<evidence type="ECO:0000256" key="7">
    <source>
        <dbReference type="ARBA" id="ARBA00022801"/>
    </source>
</evidence>
<dbReference type="Gene3D" id="2.30.42.10">
    <property type="match status" value="1"/>
</dbReference>
<feature type="binding site" evidence="10">
    <location>
        <position position="149"/>
    </location>
    <ligand>
        <name>substrate</name>
    </ligand>
</feature>
<dbReference type="EMBL" id="CP000776">
    <property type="protein sequence ID" value="ABS51038.1"/>
    <property type="molecule type" value="Genomic_DNA"/>
</dbReference>
<dbReference type="eggNOG" id="COG0265">
    <property type="taxonomic scope" value="Bacteria"/>
</dbReference>
<dbReference type="NCBIfam" id="TIGR02037">
    <property type="entry name" value="degP_htrA_DO"/>
    <property type="match status" value="1"/>
</dbReference>
<keyword evidence="6" id="KW-0574">Periplasm</keyword>
<dbReference type="InterPro" id="IPR041489">
    <property type="entry name" value="PDZ_6"/>
</dbReference>
<name>A7I1Z7_CAMHC</name>
<dbReference type="Gene3D" id="2.40.10.120">
    <property type="match status" value="1"/>
</dbReference>